<evidence type="ECO:0000313" key="1">
    <source>
        <dbReference type="EMBL" id="EJZ43727.1"/>
    </source>
</evidence>
<reference evidence="1 2" key="1">
    <citation type="submission" date="2012-08" db="EMBL/GenBank/DDBJ databases">
        <authorList>
            <person name="Harkins D.M."/>
            <person name="Durkin A.S."/>
            <person name="Selengut J.D."/>
            <person name="Sanka R."/>
            <person name="DePew J."/>
            <person name="Purushe J."/>
            <person name="Matthias M.A."/>
            <person name="Vinetz J.M."/>
            <person name="Sutton G.G."/>
            <person name="Nelson W.C."/>
            <person name="Fouts D.E."/>
        </authorList>
    </citation>
    <scope>NUCLEOTIDE SEQUENCE [LARGE SCALE GENOMIC DNA]</scope>
    <source>
        <strain evidence="1 2">MMD4847</strain>
    </source>
</reference>
<sequence length="144" mass="17261">MPTYLKELSQLSIDKFDEKYLATPEVTEKIRKEVKRSELKKKIEIFFEEKEAERFRCFVNNLHEHNKSPIYIWTERSNTCGIYEISSVIRFNFGFPFTVNHEGVIVLMAKNLTDEMILDFYDDFDKKKKLEIELFGPNWSNVNY</sequence>
<comment type="caution">
    <text evidence="1">The sequence shown here is derived from an EMBL/GenBank/DDBJ whole genome shotgun (WGS) entry which is preliminary data.</text>
</comment>
<keyword evidence="2" id="KW-1185">Reference proteome</keyword>
<protein>
    <submittedName>
        <fullName evidence="1">Uncharacterized protein</fullName>
    </submittedName>
</protein>
<dbReference type="Proteomes" id="UP000018720">
    <property type="component" value="Unassembled WGS sequence"/>
</dbReference>
<evidence type="ECO:0000313" key="2">
    <source>
        <dbReference type="Proteomes" id="UP000018720"/>
    </source>
</evidence>
<name>A0ABN0HDR2_9LEPT</name>
<accession>A0ABN0HDR2</accession>
<organism evidence="1 2">
    <name type="scientific">Leptospira licerasiae str. MMD4847</name>
    <dbReference type="NCBI Taxonomy" id="1049971"/>
    <lineage>
        <taxon>Bacteria</taxon>
        <taxon>Pseudomonadati</taxon>
        <taxon>Spirochaetota</taxon>
        <taxon>Spirochaetia</taxon>
        <taxon>Leptospirales</taxon>
        <taxon>Leptospiraceae</taxon>
        <taxon>Leptospira</taxon>
    </lineage>
</organism>
<dbReference type="EMBL" id="AHOM02000002">
    <property type="protein sequence ID" value="EJZ43727.1"/>
    <property type="molecule type" value="Genomic_DNA"/>
</dbReference>
<gene>
    <name evidence="1" type="ORF">LEP1GSC178_0138</name>
</gene>
<proteinExistence type="predicted"/>